<keyword evidence="8" id="KW-1185">Reference proteome</keyword>
<dbReference type="Pfam" id="PF00447">
    <property type="entry name" value="HSF_DNA-bind"/>
    <property type="match status" value="1"/>
</dbReference>
<comment type="subcellular location">
    <subcellularLocation>
        <location evidence="1">Nucleus</location>
    </subcellularLocation>
</comment>
<comment type="similarity">
    <text evidence="4">Belongs to the HSF family.</text>
</comment>
<feature type="compositionally biased region" description="Pro residues" evidence="5">
    <location>
        <begin position="418"/>
        <end position="427"/>
    </location>
</feature>
<dbReference type="Proteomes" id="UP000316270">
    <property type="component" value="Chromosome 13"/>
</dbReference>
<evidence type="ECO:0000256" key="5">
    <source>
        <dbReference type="SAM" id="MobiDB-lite"/>
    </source>
</evidence>
<dbReference type="InterPro" id="IPR000232">
    <property type="entry name" value="HSF_DNA-bd"/>
</dbReference>
<feature type="compositionally biased region" description="Polar residues" evidence="5">
    <location>
        <begin position="548"/>
        <end position="570"/>
    </location>
</feature>
<evidence type="ECO:0000259" key="6">
    <source>
        <dbReference type="PROSITE" id="PS00434"/>
    </source>
</evidence>
<proteinExistence type="inferred from homology"/>
<dbReference type="InterPro" id="IPR036390">
    <property type="entry name" value="WH_DNA-bd_sf"/>
</dbReference>
<protein>
    <recommendedName>
        <fullName evidence="6">HSF-type DNA-binding domain-containing protein</fullName>
    </recommendedName>
</protein>
<dbReference type="EMBL" id="CP042197">
    <property type="protein sequence ID" value="QDS75459.1"/>
    <property type="molecule type" value="Genomic_DNA"/>
</dbReference>
<feature type="region of interest" description="Disordered" evidence="5">
    <location>
        <begin position="502"/>
        <end position="596"/>
    </location>
</feature>
<feature type="compositionally biased region" description="Low complexity" evidence="5">
    <location>
        <begin position="49"/>
        <end position="60"/>
    </location>
</feature>
<feature type="region of interest" description="Disordered" evidence="5">
    <location>
        <begin position="346"/>
        <end position="485"/>
    </location>
</feature>
<feature type="domain" description="HSF-type DNA-binding" evidence="6">
    <location>
        <begin position="144"/>
        <end position="168"/>
    </location>
</feature>
<feature type="compositionally biased region" description="Polar residues" evidence="5">
    <location>
        <begin position="69"/>
        <end position="78"/>
    </location>
</feature>
<evidence type="ECO:0000256" key="2">
    <source>
        <dbReference type="ARBA" id="ARBA00023125"/>
    </source>
</evidence>
<feature type="compositionally biased region" description="Low complexity" evidence="5">
    <location>
        <begin position="28"/>
        <end position="42"/>
    </location>
</feature>
<dbReference type="GO" id="GO:0043565">
    <property type="term" value="F:sequence-specific DNA binding"/>
    <property type="evidence" value="ECO:0007669"/>
    <property type="project" value="InterPro"/>
</dbReference>
<dbReference type="Gene3D" id="1.10.10.10">
    <property type="entry name" value="Winged helix-like DNA-binding domain superfamily/Winged helix DNA-binding domain"/>
    <property type="match status" value="1"/>
</dbReference>
<dbReference type="OrthoDB" id="60033at2759"/>
<sequence length="596" mass="65442">MATTTESLHRSPFDTGSDRYTTSRHKAIPILPSSSASPHTSSNDPMDVTPGAPTATMGPPLLSSPVAERQTTNGTSEPTITLNGSSAPAVGAAAVAQQPKVVQTAFIHKLYNMLEDTTIQHLISWSSTNESFVMSPSTEFSKVLSSYFKHTNISSFVRQLNMYGFHKVSDVFHTGQPDAPLWEFRHGNGSFKRGDLTGLREIKRRASRHALINRESFPNTNVPKAAVPQVGTPVEAMQPDPLEARIHAMEQNYHYFDARLARSEDTSSFLNSKCTFLSEGLVKCHQWNQELATYLLQMLPDQESQIHKDISAMRGEILKQAEMLKNFEDSPEPLIFGAGGSRHQYFSNLQDSGHPVSPRQVPINDQRRPSQPSLMIDSRPPFRAPPPPHLSISPRRYGSIGSGTSYSPSSNRALGHAPLPPPPPPMQHPLATVSSPPMNLSRRHTSADIRLHGWPGGQSGPIHSPYASGQNSSHWPSSPHRGPIDRIDENREIRNSLAQYRLPAGDPSQHGSRQHSPPPPTGADTTNQRDDISQGPWALPGPKFNLGSFRNQDSSAPATRRSSMASNVHNLLNPAGAGDDDDQDPDGRNKRKRRLE</sequence>
<dbReference type="GO" id="GO:0005634">
    <property type="term" value="C:nucleus"/>
    <property type="evidence" value="ECO:0007669"/>
    <property type="project" value="UniProtKB-SubCell"/>
</dbReference>
<feature type="region of interest" description="Disordered" evidence="5">
    <location>
        <begin position="1"/>
        <end position="78"/>
    </location>
</feature>
<dbReference type="SMART" id="SM00415">
    <property type="entry name" value="HSF"/>
    <property type="match status" value="1"/>
</dbReference>
<gene>
    <name evidence="7" type="ORF">FKW77_004189</name>
</gene>
<dbReference type="FunFam" id="1.10.10.10:FF:000229">
    <property type="entry name" value="HSF-type DNA-binding domain protein"/>
    <property type="match status" value="1"/>
</dbReference>
<evidence type="ECO:0000256" key="4">
    <source>
        <dbReference type="RuleBase" id="RU004020"/>
    </source>
</evidence>
<reference evidence="7 8" key="1">
    <citation type="submission" date="2019-07" db="EMBL/GenBank/DDBJ databases">
        <title>Finished genome of Venturia effusa.</title>
        <authorList>
            <person name="Young C.A."/>
            <person name="Cox M.P."/>
            <person name="Ganley A.R.D."/>
            <person name="David W.J."/>
        </authorList>
    </citation>
    <scope>NUCLEOTIDE SEQUENCE [LARGE SCALE GENOMIC DNA]</scope>
    <source>
        <strain evidence="8">albino</strain>
    </source>
</reference>
<keyword evidence="2" id="KW-0238">DNA-binding</keyword>
<evidence type="ECO:0000313" key="8">
    <source>
        <dbReference type="Proteomes" id="UP000316270"/>
    </source>
</evidence>
<dbReference type="InterPro" id="IPR036388">
    <property type="entry name" value="WH-like_DNA-bd_sf"/>
</dbReference>
<dbReference type="GO" id="GO:0003700">
    <property type="term" value="F:DNA-binding transcription factor activity"/>
    <property type="evidence" value="ECO:0007669"/>
    <property type="project" value="InterPro"/>
</dbReference>
<evidence type="ECO:0000256" key="3">
    <source>
        <dbReference type="ARBA" id="ARBA00023242"/>
    </source>
</evidence>
<evidence type="ECO:0000256" key="1">
    <source>
        <dbReference type="ARBA" id="ARBA00004123"/>
    </source>
</evidence>
<dbReference type="STRING" id="50376.A0A517LIJ0"/>
<dbReference type="AlphaFoldDB" id="A0A517LIJ0"/>
<keyword evidence="3" id="KW-0539">Nucleus</keyword>
<feature type="compositionally biased region" description="Polar residues" evidence="5">
    <location>
        <begin position="467"/>
        <end position="476"/>
    </location>
</feature>
<accession>A0A517LIJ0</accession>
<dbReference type="PANTHER" id="PTHR10015">
    <property type="entry name" value="HEAT SHOCK TRANSCRIPTION FACTOR"/>
    <property type="match status" value="1"/>
</dbReference>
<name>A0A517LIJ0_9PEZI</name>
<organism evidence="7 8">
    <name type="scientific">Venturia effusa</name>
    <dbReference type="NCBI Taxonomy" id="50376"/>
    <lineage>
        <taxon>Eukaryota</taxon>
        <taxon>Fungi</taxon>
        <taxon>Dikarya</taxon>
        <taxon>Ascomycota</taxon>
        <taxon>Pezizomycotina</taxon>
        <taxon>Dothideomycetes</taxon>
        <taxon>Pleosporomycetidae</taxon>
        <taxon>Venturiales</taxon>
        <taxon>Venturiaceae</taxon>
        <taxon>Venturia</taxon>
    </lineage>
</organism>
<dbReference type="SUPFAM" id="SSF46785">
    <property type="entry name" value="Winged helix' DNA-binding domain"/>
    <property type="match status" value="1"/>
</dbReference>
<evidence type="ECO:0000313" key="7">
    <source>
        <dbReference type="EMBL" id="QDS75459.1"/>
    </source>
</evidence>
<dbReference type="PRINTS" id="PR00056">
    <property type="entry name" value="HSFDOMAIN"/>
</dbReference>
<dbReference type="PANTHER" id="PTHR10015:SF396">
    <property type="entry name" value="FLOCCULATION SUPPRESSION PROTEIN"/>
    <property type="match status" value="1"/>
</dbReference>
<dbReference type="PROSITE" id="PS00434">
    <property type="entry name" value="HSF_DOMAIN"/>
    <property type="match status" value="1"/>
</dbReference>
<feature type="compositionally biased region" description="Low complexity" evidence="5">
    <location>
        <begin position="398"/>
        <end position="410"/>
    </location>
</feature>